<dbReference type="CDD" id="cd06173">
    <property type="entry name" value="MFS_MefA_like"/>
    <property type="match status" value="1"/>
</dbReference>
<feature type="transmembrane region" description="Helical" evidence="6">
    <location>
        <begin position="12"/>
        <end position="38"/>
    </location>
</feature>
<reference evidence="7" key="1">
    <citation type="submission" date="2021-01" db="EMBL/GenBank/DDBJ databases">
        <title>Whole genome shotgun sequence of Planobispora takensis NBRC 109077.</title>
        <authorList>
            <person name="Komaki H."/>
            <person name="Tamura T."/>
        </authorList>
    </citation>
    <scope>NUCLEOTIDE SEQUENCE</scope>
    <source>
        <strain evidence="7">NBRC 109077</strain>
    </source>
</reference>
<keyword evidence="3 6" id="KW-0812">Transmembrane</keyword>
<feature type="transmembrane region" description="Helical" evidence="6">
    <location>
        <begin position="103"/>
        <end position="131"/>
    </location>
</feature>
<sequence length="421" mass="44447">MIGSSAAKRVTFLMVLLSEFVNLLGAGMAAITVTLMVYEETDGASTLATLLAVRMFTSIFFSPFAGVIVDRFSQRRVLLAANAVLGATVAALFWMAQAGRVDFALIAAVFVVQALADSVAQSLIVSIVRHLATDAELVRSNSLVYLVQSVPQVLAPAGGAWAYGVFGPGTVLGASVITLALSVSLMGVFARSLPVVDQGGGGTPYAHVMTGFRFIWGNCGLRRLQLSYSALNLFNGLSAGGLVAYVTGHASAAGWGLYSALGGVGLMAGALFMTVSRRPYRNEVLLPVSQGIAAVIGRILLVVPGLHWLWYFGSFGRNAMLQITGGPMTAIWQRQAPVESLGVVTGCRRLLSQGPYPFALAAGGFLYDWWAASGTQSEGMFFVYLGLAELAAISPWLWGPVREIFIAENTPAHQERVAAGV</sequence>
<dbReference type="Gene3D" id="1.20.1250.20">
    <property type="entry name" value="MFS general substrate transporter like domains"/>
    <property type="match status" value="1"/>
</dbReference>
<organism evidence="7 8">
    <name type="scientific">Planobispora takensis</name>
    <dbReference type="NCBI Taxonomy" id="1367882"/>
    <lineage>
        <taxon>Bacteria</taxon>
        <taxon>Bacillati</taxon>
        <taxon>Actinomycetota</taxon>
        <taxon>Actinomycetes</taxon>
        <taxon>Streptosporangiales</taxon>
        <taxon>Streptosporangiaceae</taxon>
        <taxon>Planobispora</taxon>
    </lineage>
</organism>
<dbReference type="InterPro" id="IPR011701">
    <property type="entry name" value="MFS"/>
</dbReference>
<evidence type="ECO:0000256" key="6">
    <source>
        <dbReference type="SAM" id="Phobius"/>
    </source>
</evidence>
<name>A0A8J3SSQ6_9ACTN</name>
<dbReference type="InterPro" id="IPR036259">
    <property type="entry name" value="MFS_trans_sf"/>
</dbReference>
<protein>
    <recommendedName>
        <fullName evidence="9">MFS transporter</fullName>
    </recommendedName>
</protein>
<evidence type="ECO:0000313" key="7">
    <source>
        <dbReference type="EMBL" id="GIH98196.1"/>
    </source>
</evidence>
<comment type="caution">
    <text evidence="7">The sequence shown here is derived from an EMBL/GenBank/DDBJ whole genome shotgun (WGS) entry which is preliminary data.</text>
</comment>
<dbReference type="RefSeq" id="WP_203872691.1">
    <property type="nucleotide sequence ID" value="NZ_BOOK01000001.1"/>
</dbReference>
<dbReference type="GO" id="GO:0005886">
    <property type="term" value="C:plasma membrane"/>
    <property type="evidence" value="ECO:0007669"/>
    <property type="project" value="UniProtKB-SubCell"/>
</dbReference>
<proteinExistence type="predicted"/>
<feature type="transmembrane region" description="Helical" evidence="6">
    <location>
        <begin position="77"/>
        <end position="97"/>
    </location>
</feature>
<feature type="transmembrane region" description="Helical" evidence="6">
    <location>
        <begin position="170"/>
        <end position="190"/>
    </location>
</feature>
<feature type="transmembrane region" description="Helical" evidence="6">
    <location>
        <begin position="44"/>
        <end position="65"/>
    </location>
</feature>
<keyword evidence="2" id="KW-1003">Cell membrane</keyword>
<feature type="transmembrane region" description="Helical" evidence="6">
    <location>
        <begin position="252"/>
        <end position="272"/>
    </location>
</feature>
<comment type="subcellular location">
    <subcellularLocation>
        <location evidence="1">Cell membrane</location>
        <topology evidence="1">Multi-pass membrane protein</topology>
    </subcellularLocation>
</comment>
<evidence type="ECO:0000313" key="8">
    <source>
        <dbReference type="Proteomes" id="UP000634476"/>
    </source>
</evidence>
<evidence type="ECO:0000256" key="3">
    <source>
        <dbReference type="ARBA" id="ARBA00022692"/>
    </source>
</evidence>
<evidence type="ECO:0000256" key="4">
    <source>
        <dbReference type="ARBA" id="ARBA00022989"/>
    </source>
</evidence>
<feature type="transmembrane region" description="Helical" evidence="6">
    <location>
        <begin position="284"/>
        <end position="310"/>
    </location>
</feature>
<evidence type="ECO:0000256" key="5">
    <source>
        <dbReference type="ARBA" id="ARBA00023136"/>
    </source>
</evidence>
<dbReference type="PANTHER" id="PTHR23513:SF11">
    <property type="entry name" value="STAPHYLOFERRIN A TRANSPORTER"/>
    <property type="match status" value="1"/>
</dbReference>
<keyword evidence="8" id="KW-1185">Reference proteome</keyword>
<keyword evidence="5 6" id="KW-0472">Membrane</keyword>
<dbReference type="AlphaFoldDB" id="A0A8J3SSQ6"/>
<dbReference type="Proteomes" id="UP000634476">
    <property type="component" value="Unassembled WGS sequence"/>
</dbReference>
<gene>
    <name evidence="7" type="ORF">Pta02_02050</name>
</gene>
<dbReference type="Pfam" id="PF07690">
    <property type="entry name" value="MFS_1"/>
    <property type="match status" value="1"/>
</dbReference>
<evidence type="ECO:0000256" key="2">
    <source>
        <dbReference type="ARBA" id="ARBA00022475"/>
    </source>
</evidence>
<accession>A0A8J3SSQ6</accession>
<evidence type="ECO:0008006" key="9">
    <source>
        <dbReference type="Google" id="ProtNLM"/>
    </source>
</evidence>
<feature type="transmembrane region" description="Helical" evidence="6">
    <location>
        <begin position="226"/>
        <end position="246"/>
    </location>
</feature>
<dbReference type="SUPFAM" id="SSF103473">
    <property type="entry name" value="MFS general substrate transporter"/>
    <property type="match status" value="1"/>
</dbReference>
<dbReference type="EMBL" id="BOOK01000001">
    <property type="protein sequence ID" value="GIH98196.1"/>
    <property type="molecule type" value="Genomic_DNA"/>
</dbReference>
<keyword evidence="4 6" id="KW-1133">Transmembrane helix</keyword>
<dbReference type="PANTHER" id="PTHR23513">
    <property type="entry name" value="INTEGRAL MEMBRANE EFFLUX PROTEIN-RELATED"/>
    <property type="match status" value="1"/>
</dbReference>
<evidence type="ECO:0000256" key="1">
    <source>
        <dbReference type="ARBA" id="ARBA00004651"/>
    </source>
</evidence>
<dbReference type="GO" id="GO:0022857">
    <property type="term" value="F:transmembrane transporter activity"/>
    <property type="evidence" value="ECO:0007669"/>
    <property type="project" value="InterPro"/>
</dbReference>